<proteinExistence type="predicted"/>
<feature type="region of interest" description="Disordered" evidence="1">
    <location>
        <begin position="44"/>
        <end position="68"/>
    </location>
</feature>
<accession>A0A103E4E3</accession>
<keyword evidence="3" id="KW-1185">Reference proteome</keyword>
<name>A0A103E4E3_9BURK</name>
<dbReference type="AlphaFoldDB" id="A0A103E4E3"/>
<comment type="caution">
    <text evidence="2">The sequence shown here is derived from an EMBL/GenBank/DDBJ whole genome shotgun (WGS) entry which is preliminary data.</text>
</comment>
<reference evidence="2 3" key="1">
    <citation type="submission" date="2015-11" db="EMBL/GenBank/DDBJ databases">
        <title>Expanding the genomic diversity of Burkholderia species for the development of highly accurate diagnostics.</title>
        <authorList>
            <person name="Sahl J."/>
            <person name="Keim P."/>
            <person name="Wagner D."/>
        </authorList>
    </citation>
    <scope>NUCLEOTIDE SEQUENCE [LARGE SCALE GENOMIC DNA]</scope>
    <source>
        <strain evidence="2 3">TSV85</strain>
    </source>
</reference>
<protein>
    <submittedName>
        <fullName evidence="2">Uncharacterized protein</fullName>
    </submittedName>
</protein>
<dbReference type="Proteomes" id="UP000062788">
    <property type="component" value="Unassembled WGS sequence"/>
</dbReference>
<sequence>MLDELSSAIEGGTIQTTPGQYFAGIAGQYAAGKFTPIGAYRVAQRRERDRKDVASKSPAQASPSPPHIAQKELALLKRSLEASAKGKVRTA</sequence>
<feature type="compositionally biased region" description="Basic and acidic residues" evidence="1">
    <location>
        <begin position="44"/>
        <end position="54"/>
    </location>
</feature>
<evidence type="ECO:0000256" key="1">
    <source>
        <dbReference type="SAM" id="MobiDB-lite"/>
    </source>
</evidence>
<dbReference type="OrthoDB" id="9149570at2"/>
<evidence type="ECO:0000313" key="2">
    <source>
        <dbReference type="EMBL" id="KVE28153.1"/>
    </source>
</evidence>
<gene>
    <name evidence="2" type="ORF">WS67_09750</name>
</gene>
<organism evidence="2 3">
    <name type="scientific">Burkholderia singularis</name>
    <dbReference type="NCBI Taxonomy" id="1503053"/>
    <lineage>
        <taxon>Bacteria</taxon>
        <taxon>Pseudomonadati</taxon>
        <taxon>Pseudomonadota</taxon>
        <taxon>Betaproteobacteria</taxon>
        <taxon>Burkholderiales</taxon>
        <taxon>Burkholderiaceae</taxon>
        <taxon>Burkholderia</taxon>
        <taxon>pseudomallei group</taxon>
    </lineage>
</organism>
<dbReference type="EMBL" id="LOWA01000021">
    <property type="protein sequence ID" value="KVE28153.1"/>
    <property type="molecule type" value="Genomic_DNA"/>
</dbReference>
<evidence type="ECO:0000313" key="3">
    <source>
        <dbReference type="Proteomes" id="UP000062788"/>
    </source>
</evidence>